<feature type="compositionally biased region" description="Polar residues" evidence="5">
    <location>
        <begin position="270"/>
        <end position="296"/>
    </location>
</feature>
<feature type="compositionally biased region" description="Basic and acidic residues" evidence="5">
    <location>
        <begin position="57"/>
        <end position="69"/>
    </location>
</feature>
<dbReference type="PANTHER" id="PTHR45969">
    <property type="entry name" value="RING ZINC FINGER PROTEIN-RELATED"/>
    <property type="match status" value="1"/>
</dbReference>
<evidence type="ECO:0000313" key="7">
    <source>
        <dbReference type="EMBL" id="CAE8596603.1"/>
    </source>
</evidence>
<evidence type="ECO:0000259" key="6">
    <source>
        <dbReference type="PROSITE" id="PS50089"/>
    </source>
</evidence>
<protein>
    <recommendedName>
        <fullName evidence="6">RING-type domain-containing protein</fullName>
    </recommendedName>
</protein>
<feature type="compositionally biased region" description="Polar residues" evidence="5">
    <location>
        <begin position="407"/>
        <end position="419"/>
    </location>
</feature>
<feature type="region of interest" description="Disordered" evidence="5">
    <location>
        <begin position="612"/>
        <end position="653"/>
    </location>
</feature>
<feature type="region of interest" description="Disordered" evidence="5">
    <location>
        <begin position="33"/>
        <end position="72"/>
    </location>
</feature>
<dbReference type="PANTHER" id="PTHR45969:SF69">
    <property type="entry name" value="FINGER DOMAIN PROTEIN, PUTATIVE (AFU_ORTHOLOGUE AFUA_3G12190)-RELATED"/>
    <property type="match status" value="1"/>
</dbReference>
<feature type="region of interest" description="Disordered" evidence="5">
    <location>
        <begin position="559"/>
        <end position="586"/>
    </location>
</feature>
<feature type="compositionally biased region" description="Low complexity" evidence="5">
    <location>
        <begin position="349"/>
        <end position="359"/>
    </location>
</feature>
<name>A0A813E8K4_POLGL</name>
<comment type="caution">
    <text evidence="7">The sequence shown here is derived from an EMBL/GenBank/DDBJ whole genome shotgun (WGS) entry which is preliminary data.</text>
</comment>
<feature type="region of interest" description="Disordered" evidence="5">
    <location>
        <begin position="838"/>
        <end position="883"/>
    </location>
</feature>
<feature type="region of interest" description="Disordered" evidence="5">
    <location>
        <begin position="344"/>
        <end position="376"/>
    </location>
</feature>
<dbReference type="AlphaFoldDB" id="A0A813E8K4"/>
<proteinExistence type="predicted"/>
<evidence type="ECO:0000256" key="1">
    <source>
        <dbReference type="ARBA" id="ARBA00022723"/>
    </source>
</evidence>
<gene>
    <name evidence="7" type="ORF">PGLA1383_LOCUS15065</name>
</gene>
<dbReference type="GO" id="GO:0061630">
    <property type="term" value="F:ubiquitin protein ligase activity"/>
    <property type="evidence" value="ECO:0007669"/>
    <property type="project" value="TreeGrafter"/>
</dbReference>
<feature type="compositionally biased region" description="Low complexity" evidence="5">
    <location>
        <begin position="255"/>
        <end position="269"/>
    </location>
</feature>
<feature type="compositionally biased region" description="Low complexity" evidence="5">
    <location>
        <begin position="643"/>
        <end position="653"/>
    </location>
</feature>
<dbReference type="InterPro" id="IPR013083">
    <property type="entry name" value="Znf_RING/FYVE/PHD"/>
</dbReference>
<keyword evidence="8" id="KW-1185">Reference proteome</keyword>
<feature type="compositionally biased region" description="Polar residues" evidence="5">
    <location>
        <begin position="500"/>
        <end position="510"/>
    </location>
</feature>
<feature type="region of interest" description="Disordered" evidence="5">
    <location>
        <begin position="407"/>
        <end position="519"/>
    </location>
</feature>
<sequence>MGEWLPKLRKRSAEQLSGIDAAAASHAACRPRLEAPFPFPAPSAPSAASSGGRRTRSQGDAEPERRCDLFEVDGGDASTELEESDDELPLARPGSVVSAMVRDSRHVATPNGAASAGAPAAACPSVRSASTFACNFRSAASGSTSIGYDGPGTDCGSTCRRLDDAGLTTGIPEAPAPAVQRQRLRPLLANAGGDDENDCSVVCGSIRAQTAHVTHPMAEAVAPTGAAVAITAPQRLQPAGVTEADRAQNSSTDRGNITSSNNGSSSNNICNRLNSNTSSGINLEPHSNNSNTSQLNRHPLGSRQPPFLSGAGRGDGFTGVRSMAQPRLAAALAGCPALADTFGGGGGSSVSSTASTRTGIGHGGGPPAPASPWLLSATPGESEFFSALAALPNGPAGFVQTCANSGPCTESGHGSNSVGSRGCGSEARCRPASSPHVASARRTQRQSESGREQTSLAESSGGRRPPIDAPSSSRSSGSSPTLGGSIRVAMTDPSVENAGASRTLQTSFRSHGTLPDAAGKAVPLADGRRRFPLRGDSQTAATSSPVVDITCSQVEHHDSGDDGILRHRADTGPTAQNAWVGGGGRLGGRRRSSLASDWEIARLLQQEEEAEAAVTTASSSSSSRARALAVPDELDSEVEEIQASGASSSLSSSLRAATGSIMDRAMSRAVAQGGALAAAALAAASAAGLSRRPPAARPPRDRSSNSELPGQHPAGRWLFSVESCRRTSKCHGCQSRISCGELQVFYRRQVGRGVHASHPACLTLIANLGRPPPSLPSSGFGGSAAAEDLSPVRYGFGVDGTDRALVEAHLAELPLAAPTLDDDEQHRQLLHTMDFLDESAEEPPVTRRRQNHARAPVSGGRGAPGRGSASGGRGAPGRGSLQRRLLSTDRDFNAEDYEMLLQLDEGRSSSSRHQQEAQSLLSLLPVSTVAASAAGSQCMVCLDTMDAGAEVRTLPCMHVFHRHCIDRWLAETGRPPRCPIDQSKVEVA</sequence>
<organism evidence="7 8">
    <name type="scientific">Polarella glacialis</name>
    <name type="common">Dinoflagellate</name>
    <dbReference type="NCBI Taxonomy" id="89957"/>
    <lineage>
        <taxon>Eukaryota</taxon>
        <taxon>Sar</taxon>
        <taxon>Alveolata</taxon>
        <taxon>Dinophyceae</taxon>
        <taxon>Suessiales</taxon>
        <taxon>Suessiaceae</taxon>
        <taxon>Polarella</taxon>
    </lineage>
</organism>
<accession>A0A813E8K4</accession>
<feature type="compositionally biased region" description="Low complexity" evidence="5">
    <location>
        <begin position="612"/>
        <end position="630"/>
    </location>
</feature>
<dbReference type="Proteomes" id="UP000654075">
    <property type="component" value="Unassembled WGS sequence"/>
</dbReference>
<evidence type="ECO:0000256" key="3">
    <source>
        <dbReference type="ARBA" id="ARBA00022833"/>
    </source>
</evidence>
<keyword evidence="2 4" id="KW-0863">Zinc-finger</keyword>
<evidence type="ECO:0000256" key="4">
    <source>
        <dbReference type="PROSITE-ProRule" id="PRU00175"/>
    </source>
</evidence>
<feature type="domain" description="RING-type" evidence="6">
    <location>
        <begin position="938"/>
        <end position="982"/>
    </location>
</feature>
<evidence type="ECO:0000313" key="8">
    <source>
        <dbReference type="Proteomes" id="UP000654075"/>
    </source>
</evidence>
<feature type="compositionally biased region" description="Gly residues" evidence="5">
    <location>
        <begin position="859"/>
        <end position="877"/>
    </location>
</feature>
<feature type="compositionally biased region" description="Basic and acidic residues" evidence="5">
    <location>
        <begin position="559"/>
        <end position="570"/>
    </location>
</feature>
<feature type="region of interest" description="Disordered" evidence="5">
    <location>
        <begin position="237"/>
        <end position="314"/>
    </location>
</feature>
<dbReference type="GO" id="GO:0016567">
    <property type="term" value="P:protein ubiquitination"/>
    <property type="evidence" value="ECO:0007669"/>
    <property type="project" value="TreeGrafter"/>
</dbReference>
<dbReference type="SUPFAM" id="SSF57850">
    <property type="entry name" value="RING/U-box"/>
    <property type="match status" value="1"/>
</dbReference>
<reference evidence="7" key="1">
    <citation type="submission" date="2021-02" db="EMBL/GenBank/DDBJ databases">
        <authorList>
            <person name="Dougan E. K."/>
            <person name="Rhodes N."/>
            <person name="Thang M."/>
            <person name="Chan C."/>
        </authorList>
    </citation>
    <scope>NUCLEOTIDE SEQUENCE</scope>
</reference>
<keyword evidence="3" id="KW-0862">Zinc</keyword>
<dbReference type="EMBL" id="CAJNNV010008748">
    <property type="protein sequence ID" value="CAE8596603.1"/>
    <property type="molecule type" value="Genomic_DNA"/>
</dbReference>
<dbReference type="InterPro" id="IPR001841">
    <property type="entry name" value="Znf_RING"/>
</dbReference>
<dbReference type="Pfam" id="PF13639">
    <property type="entry name" value="zf-RING_2"/>
    <property type="match status" value="1"/>
</dbReference>
<evidence type="ECO:0000256" key="5">
    <source>
        <dbReference type="SAM" id="MobiDB-lite"/>
    </source>
</evidence>
<feature type="compositionally biased region" description="Low complexity" evidence="5">
    <location>
        <begin position="471"/>
        <end position="485"/>
    </location>
</feature>
<dbReference type="OMA" id="CDRANAV"/>
<dbReference type="OrthoDB" id="447569at2759"/>
<feature type="region of interest" description="Disordered" evidence="5">
    <location>
        <begin position="688"/>
        <end position="714"/>
    </location>
</feature>
<evidence type="ECO:0000256" key="2">
    <source>
        <dbReference type="ARBA" id="ARBA00022771"/>
    </source>
</evidence>
<dbReference type="SMART" id="SM00184">
    <property type="entry name" value="RING"/>
    <property type="match status" value="1"/>
</dbReference>
<keyword evidence="1" id="KW-0479">Metal-binding</keyword>
<dbReference type="PROSITE" id="PS50089">
    <property type="entry name" value="ZF_RING_2"/>
    <property type="match status" value="1"/>
</dbReference>
<dbReference type="GO" id="GO:0008270">
    <property type="term" value="F:zinc ion binding"/>
    <property type="evidence" value="ECO:0007669"/>
    <property type="project" value="UniProtKB-KW"/>
</dbReference>
<dbReference type="Gene3D" id="3.30.40.10">
    <property type="entry name" value="Zinc/RING finger domain, C3HC4 (zinc finger)"/>
    <property type="match status" value="1"/>
</dbReference>